<gene>
    <name evidence="2" type="ORF">AW09_000980</name>
</gene>
<comment type="caution">
    <text evidence="2">The sequence shown here is derived from an EMBL/GenBank/DDBJ whole genome shotgun (WGS) entry which is preliminary data.</text>
</comment>
<protein>
    <submittedName>
        <fullName evidence="2">Uncharacterized protein</fullName>
    </submittedName>
</protein>
<feature type="region of interest" description="Disordered" evidence="1">
    <location>
        <begin position="1"/>
        <end position="23"/>
    </location>
</feature>
<evidence type="ECO:0000313" key="3">
    <source>
        <dbReference type="Proteomes" id="UP000020077"/>
    </source>
</evidence>
<sequence>MLVQTTSPARRGRSSRIADPFDFQSEPVAPKPVEVVRSSTVFYDRTDLASSVSQRAEKAFLAPLPVKSVGTQVDTDASVIQIWEGRVLSVDLQSEVMSVLLSARIGQVADHTAEIDLQWVADQDRDLVQPGAVFYLTLFKRLRRGSVENAQELRFRRRPAWSRQQIQRIQADAAMIRSKMKARPIAE</sequence>
<name>A0A080LY77_9PROT</name>
<organism evidence="2 3">
    <name type="scientific">Candidatus Accumulibacter phosphatis</name>
    <dbReference type="NCBI Taxonomy" id="327160"/>
    <lineage>
        <taxon>Bacteria</taxon>
        <taxon>Pseudomonadati</taxon>
        <taxon>Pseudomonadota</taxon>
        <taxon>Betaproteobacteria</taxon>
        <taxon>Candidatus Accumulibacter</taxon>
    </lineage>
</organism>
<evidence type="ECO:0000313" key="2">
    <source>
        <dbReference type="EMBL" id="KFB73763.1"/>
    </source>
</evidence>
<dbReference type="EMBL" id="JDVG02000165">
    <property type="protein sequence ID" value="KFB73763.1"/>
    <property type="molecule type" value="Genomic_DNA"/>
</dbReference>
<proteinExistence type="predicted"/>
<evidence type="ECO:0000256" key="1">
    <source>
        <dbReference type="SAM" id="MobiDB-lite"/>
    </source>
</evidence>
<dbReference type="AlphaFoldDB" id="A0A080LY77"/>
<accession>A0A080LY77</accession>
<dbReference type="Proteomes" id="UP000020077">
    <property type="component" value="Unassembled WGS sequence"/>
</dbReference>
<reference evidence="2 3" key="1">
    <citation type="submission" date="2014-02" db="EMBL/GenBank/DDBJ databases">
        <title>Expanding our view of genomic diversity in Candidatus Accumulibacter clades.</title>
        <authorList>
            <person name="Skennerton C.T."/>
            <person name="Barr J.J."/>
            <person name="Slater F.R."/>
            <person name="Bond P.L."/>
            <person name="Tyson G.W."/>
        </authorList>
    </citation>
    <scope>NUCLEOTIDE SEQUENCE [LARGE SCALE GENOMIC DNA]</scope>
    <source>
        <strain evidence="3">BA-91</strain>
    </source>
</reference>